<dbReference type="RefSeq" id="XP_041230562.1">
    <property type="nucleotide sequence ID" value="XM_041366321.1"/>
</dbReference>
<gene>
    <name evidence="1" type="ORF">F5891DRAFT_1183649</name>
</gene>
<comment type="caution">
    <text evidence="1">The sequence shown here is derived from an EMBL/GenBank/DDBJ whole genome shotgun (WGS) entry which is preliminary data.</text>
</comment>
<dbReference type="EMBL" id="JABBWK010000008">
    <property type="protein sequence ID" value="KAG1904987.1"/>
    <property type="molecule type" value="Genomic_DNA"/>
</dbReference>
<keyword evidence="2" id="KW-1185">Reference proteome</keyword>
<dbReference type="GeneID" id="64660619"/>
<accession>A0AAD4EF51</accession>
<evidence type="ECO:0000313" key="1">
    <source>
        <dbReference type="EMBL" id="KAG1904987.1"/>
    </source>
</evidence>
<reference evidence="1" key="1">
    <citation type="journal article" date="2020" name="New Phytol.">
        <title>Comparative genomics reveals dynamic genome evolution in host specialist ectomycorrhizal fungi.</title>
        <authorList>
            <person name="Lofgren L.A."/>
            <person name="Nguyen N.H."/>
            <person name="Vilgalys R."/>
            <person name="Ruytinx J."/>
            <person name="Liao H.L."/>
            <person name="Branco S."/>
            <person name="Kuo A."/>
            <person name="LaButti K."/>
            <person name="Lipzen A."/>
            <person name="Andreopoulos W."/>
            <person name="Pangilinan J."/>
            <person name="Riley R."/>
            <person name="Hundley H."/>
            <person name="Na H."/>
            <person name="Barry K."/>
            <person name="Grigoriev I.V."/>
            <person name="Stajich J.E."/>
            <person name="Kennedy P.G."/>
        </authorList>
    </citation>
    <scope>NUCLEOTIDE SEQUENCE</scope>
    <source>
        <strain evidence="1">FC203</strain>
    </source>
</reference>
<sequence length="133" mass="14553">MPLAVKNLLPRDTGLQYAIGPPNIYEGQSIAGPSDLTPDHVILLVNPPAQSHLFSHISVATDLLPLTYNVAVIIEFPYTDLFHSQNNPTVPSTLLIPPINVKDVATDIIGVKVLVYLETVKWSNRFTTVLPCI</sequence>
<proteinExistence type="predicted"/>
<name>A0AAD4EF51_9AGAM</name>
<dbReference type="AlphaFoldDB" id="A0AAD4EF51"/>
<organism evidence="1 2">
    <name type="scientific">Suillus fuscotomentosus</name>
    <dbReference type="NCBI Taxonomy" id="1912939"/>
    <lineage>
        <taxon>Eukaryota</taxon>
        <taxon>Fungi</taxon>
        <taxon>Dikarya</taxon>
        <taxon>Basidiomycota</taxon>
        <taxon>Agaricomycotina</taxon>
        <taxon>Agaricomycetes</taxon>
        <taxon>Agaricomycetidae</taxon>
        <taxon>Boletales</taxon>
        <taxon>Suillineae</taxon>
        <taxon>Suillaceae</taxon>
        <taxon>Suillus</taxon>
    </lineage>
</organism>
<protein>
    <submittedName>
        <fullName evidence="1">Uncharacterized protein</fullName>
    </submittedName>
</protein>
<evidence type="ECO:0000313" key="2">
    <source>
        <dbReference type="Proteomes" id="UP001195769"/>
    </source>
</evidence>
<dbReference type="Proteomes" id="UP001195769">
    <property type="component" value="Unassembled WGS sequence"/>
</dbReference>